<dbReference type="PANTHER" id="PTHR47199:SF2">
    <property type="entry name" value="PHOTOSYSTEM II STABILITY_ASSEMBLY FACTOR HCF136, CHLOROPLASTIC"/>
    <property type="match status" value="1"/>
</dbReference>
<sequence length="410" mass="42526">MFSVRSKTLALLLLGLLAATGCQSSVPSPADQSAGNTAPSAADPAPSQTPATPSDAGKDSHLPSSPDSTTDGRNQGSSAASLGTPTAMRLASASSGWIGGDGWIARTDDGGRSWQTQWSGQEAISQIFALNGKQAWAETESANLLRTTDGGQHWSVAGKAPNSGFLHFVSADRAFAANAATADGGKSWDALPVPQNIVGDAYFHDEKNGWAVIQNNGMGIVQRTQDGGKTWKTVMGRKLAAPLNGALIRSVGPDDAWVEWVGDSGMSQTSYSLFHTSDGGKSWQTVVANSTAGGGPAPGFPLEYNGGPKNQGSKPGPLYVVDRKTAYMGGDCPACDKPNTVGKTTDGGKTWVNEPAAYPGYAGAILGMADAKNGWWVCTDNEKASVMYTTSDGGEHWKKTHEFPAPGKSS</sequence>
<keyword evidence="2" id="KW-0732">Signal</keyword>
<protein>
    <recommendedName>
        <fullName evidence="5">Photosynthesis system II assembly factor Ycf48/Hcf136-like domain-containing protein</fullName>
    </recommendedName>
</protein>
<evidence type="ECO:0000313" key="3">
    <source>
        <dbReference type="EMBL" id="WNC15338.1"/>
    </source>
</evidence>
<dbReference type="Proteomes" id="UP001256827">
    <property type="component" value="Chromosome"/>
</dbReference>
<dbReference type="InterPro" id="IPR015943">
    <property type="entry name" value="WD40/YVTN_repeat-like_dom_sf"/>
</dbReference>
<dbReference type="PROSITE" id="PS51257">
    <property type="entry name" value="PROKAR_LIPOPROTEIN"/>
    <property type="match status" value="1"/>
</dbReference>
<gene>
    <name evidence="3" type="ORF">RGB73_02885</name>
</gene>
<evidence type="ECO:0000256" key="2">
    <source>
        <dbReference type="SAM" id="SignalP"/>
    </source>
</evidence>
<name>A0ABY9T5F2_BREBE</name>
<feature type="signal peptide" evidence="2">
    <location>
        <begin position="1"/>
        <end position="24"/>
    </location>
</feature>
<feature type="chain" id="PRO_5045898495" description="Photosynthesis system II assembly factor Ycf48/Hcf136-like domain-containing protein" evidence="2">
    <location>
        <begin position="25"/>
        <end position="410"/>
    </location>
</feature>
<organism evidence="3 4">
    <name type="scientific">Brevibacillus brevis</name>
    <name type="common">Bacillus brevis</name>
    <dbReference type="NCBI Taxonomy" id="1393"/>
    <lineage>
        <taxon>Bacteria</taxon>
        <taxon>Bacillati</taxon>
        <taxon>Bacillota</taxon>
        <taxon>Bacilli</taxon>
        <taxon>Bacillales</taxon>
        <taxon>Paenibacillaceae</taxon>
        <taxon>Brevibacillus</taxon>
    </lineage>
</organism>
<evidence type="ECO:0000256" key="1">
    <source>
        <dbReference type="SAM" id="MobiDB-lite"/>
    </source>
</evidence>
<reference evidence="3 4" key="1">
    <citation type="submission" date="2023-09" db="EMBL/GenBank/DDBJ databases">
        <title>Complete Genome and Methylome dissection of Bacillus brevis NEB573 original source of BbsI restriction endonuclease.</title>
        <authorList>
            <person name="Fomenkov A."/>
            <person name="Roberts R.D."/>
        </authorList>
    </citation>
    <scope>NUCLEOTIDE SEQUENCE [LARGE SCALE GENOMIC DNA]</scope>
    <source>
        <strain evidence="3 4">NEB573</strain>
    </source>
</reference>
<dbReference type="Gene3D" id="2.130.10.10">
    <property type="entry name" value="YVTN repeat-like/Quinoprotein amine dehydrogenase"/>
    <property type="match status" value="2"/>
</dbReference>
<accession>A0ABY9T5F2</accession>
<feature type="compositionally biased region" description="Polar residues" evidence="1">
    <location>
        <begin position="62"/>
        <end position="84"/>
    </location>
</feature>
<keyword evidence="4" id="KW-1185">Reference proteome</keyword>
<feature type="region of interest" description="Disordered" evidence="1">
    <location>
        <begin position="24"/>
        <end position="85"/>
    </location>
</feature>
<dbReference type="PANTHER" id="PTHR47199">
    <property type="entry name" value="PHOTOSYSTEM II STABILITY/ASSEMBLY FACTOR HCF136, CHLOROPLASTIC"/>
    <property type="match status" value="1"/>
</dbReference>
<evidence type="ECO:0008006" key="5">
    <source>
        <dbReference type="Google" id="ProtNLM"/>
    </source>
</evidence>
<feature type="compositionally biased region" description="Polar residues" evidence="1">
    <location>
        <begin position="24"/>
        <end position="39"/>
    </location>
</feature>
<proteinExistence type="predicted"/>
<dbReference type="RefSeq" id="WP_310769012.1">
    <property type="nucleotide sequence ID" value="NZ_CP134050.1"/>
</dbReference>
<dbReference type="SUPFAM" id="SSF110296">
    <property type="entry name" value="Oligoxyloglucan reducing end-specific cellobiohydrolase"/>
    <property type="match status" value="2"/>
</dbReference>
<dbReference type="EMBL" id="CP134050">
    <property type="protein sequence ID" value="WNC15338.1"/>
    <property type="molecule type" value="Genomic_DNA"/>
</dbReference>
<evidence type="ECO:0000313" key="4">
    <source>
        <dbReference type="Proteomes" id="UP001256827"/>
    </source>
</evidence>